<evidence type="ECO:0000313" key="2">
    <source>
        <dbReference type="EMBL" id="TSB42751.1"/>
    </source>
</evidence>
<evidence type="ECO:0000313" key="3">
    <source>
        <dbReference type="Proteomes" id="UP000320888"/>
    </source>
</evidence>
<protein>
    <submittedName>
        <fullName evidence="2">CbtA family protein</fullName>
    </submittedName>
</protein>
<organism evidence="2 3">
    <name type="scientific">Streptomyces benahoarensis</name>
    <dbReference type="NCBI Taxonomy" id="2595054"/>
    <lineage>
        <taxon>Bacteria</taxon>
        <taxon>Bacillati</taxon>
        <taxon>Actinomycetota</taxon>
        <taxon>Actinomycetes</taxon>
        <taxon>Kitasatosporales</taxon>
        <taxon>Streptomycetaceae</taxon>
        <taxon>Streptomyces</taxon>
    </lineage>
</organism>
<comment type="caution">
    <text evidence="2">The sequence shown here is derived from an EMBL/GenBank/DDBJ whole genome shotgun (WGS) entry which is preliminary data.</text>
</comment>
<reference evidence="2 3" key="1">
    <citation type="submission" date="2019-07" db="EMBL/GenBank/DDBJ databases">
        <title>Draft genome for Streptomyces benahoarensis MZ03-48.</title>
        <authorList>
            <person name="Gonzalez-Pimentel J.L."/>
        </authorList>
    </citation>
    <scope>NUCLEOTIDE SEQUENCE [LARGE SCALE GENOMIC DNA]</scope>
    <source>
        <strain evidence="2 3">MZ03-48</strain>
    </source>
</reference>
<sequence length="73" mass="8295">MLRRRPDGIGQRAYLFMTFALGAAMLLPAYGKRWVRPRMRTLPAWPTGTSRSCGSCARCTSWARSPRPPRHCT</sequence>
<gene>
    <name evidence="2" type="ORF">FNZ23_08155</name>
</gene>
<dbReference type="OrthoDB" id="4167046at2"/>
<dbReference type="Proteomes" id="UP000320888">
    <property type="component" value="Unassembled WGS sequence"/>
</dbReference>
<dbReference type="EMBL" id="VKLS01000060">
    <property type="protein sequence ID" value="TSB42751.1"/>
    <property type="molecule type" value="Genomic_DNA"/>
</dbReference>
<keyword evidence="1" id="KW-1133">Transmembrane helix</keyword>
<keyword evidence="1" id="KW-0812">Transmembrane</keyword>
<proteinExistence type="predicted"/>
<feature type="transmembrane region" description="Helical" evidence="1">
    <location>
        <begin position="12"/>
        <end position="30"/>
    </location>
</feature>
<dbReference type="AlphaFoldDB" id="A0A553ZMP7"/>
<evidence type="ECO:0000256" key="1">
    <source>
        <dbReference type="SAM" id="Phobius"/>
    </source>
</evidence>
<keyword evidence="1" id="KW-0472">Membrane</keyword>
<name>A0A553ZMP7_9ACTN</name>
<keyword evidence="3" id="KW-1185">Reference proteome</keyword>
<accession>A0A553ZMP7</accession>